<evidence type="ECO:0000256" key="1">
    <source>
        <dbReference type="ARBA" id="ARBA00009437"/>
    </source>
</evidence>
<evidence type="ECO:0000313" key="7">
    <source>
        <dbReference type="Proteomes" id="UP001108027"/>
    </source>
</evidence>
<dbReference type="Pfam" id="PF00126">
    <property type="entry name" value="HTH_1"/>
    <property type="match status" value="1"/>
</dbReference>
<name>A0A9Q3YKN8_9GAMM</name>
<sequence length="302" mass="33616">MDKLKAMSTFVAIVDQGSLSAAGDKLDRSPAAIVRTLAGLEQHLGVRLLNRSTRRLALTDEGRDYLQHCRQILADIHTAEARLDSHRSEPAGTLSITAPVMFGHLHLTPLLNHWLKQHPHMRAELTLLDRVTDLLEEGFDLALRIGHLADSTLIARPLGHTGYVLCASPHLVEQHGRPQHPQDLAHWPTICFAPAGSTWHFQVDGKPWPQRIDPLIRANQVDTQLAAARDGLGLCRVLSYQAQRDFERGTLVPVLSDYNPPPMPVQFVFPHSRLLSPRVRHFMEAVEGALRERLAEAVGDEG</sequence>
<dbReference type="Pfam" id="PF03466">
    <property type="entry name" value="LysR_substrate"/>
    <property type="match status" value="1"/>
</dbReference>
<feature type="domain" description="HTH lysR-type" evidence="5">
    <location>
        <begin position="1"/>
        <end position="59"/>
    </location>
</feature>
<dbReference type="GO" id="GO:0043565">
    <property type="term" value="F:sequence-specific DNA binding"/>
    <property type="evidence" value="ECO:0007669"/>
    <property type="project" value="TreeGrafter"/>
</dbReference>
<dbReference type="InterPro" id="IPR058163">
    <property type="entry name" value="LysR-type_TF_proteobact-type"/>
</dbReference>
<keyword evidence="7" id="KW-1185">Reference proteome</keyword>
<evidence type="ECO:0000313" key="6">
    <source>
        <dbReference type="EMBL" id="MCC4306947.1"/>
    </source>
</evidence>
<organism evidence="6 7">
    <name type="scientific">Alloalcanivorax marinus</name>
    <dbReference type="NCBI Taxonomy" id="1177169"/>
    <lineage>
        <taxon>Bacteria</taxon>
        <taxon>Pseudomonadati</taxon>
        <taxon>Pseudomonadota</taxon>
        <taxon>Gammaproteobacteria</taxon>
        <taxon>Oceanospirillales</taxon>
        <taxon>Alcanivoracaceae</taxon>
        <taxon>Alloalcanivorax</taxon>
    </lineage>
</organism>
<dbReference type="GO" id="GO:0006351">
    <property type="term" value="P:DNA-templated transcription"/>
    <property type="evidence" value="ECO:0007669"/>
    <property type="project" value="TreeGrafter"/>
</dbReference>
<comment type="similarity">
    <text evidence="1">Belongs to the LysR transcriptional regulatory family.</text>
</comment>
<dbReference type="GO" id="GO:0003700">
    <property type="term" value="F:DNA-binding transcription factor activity"/>
    <property type="evidence" value="ECO:0007669"/>
    <property type="project" value="InterPro"/>
</dbReference>
<dbReference type="Gene3D" id="3.40.190.290">
    <property type="match status" value="1"/>
</dbReference>
<keyword evidence="3" id="KW-0238">DNA-binding</keyword>
<accession>A0A9Q3YKN8</accession>
<dbReference type="PROSITE" id="PS50931">
    <property type="entry name" value="HTH_LYSR"/>
    <property type="match status" value="1"/>
</dbReference>
<reference evidence="6" key="1">
    <citation type="submission" date="2021-10" db="EMBL/GenBank/DDBJ databases">
        <title>The diversity and Nitrogen Metabolism of Culturable Nitrate-Utilizing Bacteria Within the Oxygen Minimum Zone of the Changjiang (Yangtze River)Estuary.</title>
        <authorList>
            <person name="Zhang D."/>
            <person name="Zheng J."/>
            <person name="Liu S."/>
            <person name="He W."/>
        </authorList>
    </citation>
    <scope>NUCLEOTIDE SEQUENCE</scope>
    <source>
        <strain evidence="6">FXH-223</strain>
    </source>
</reference>
<keyword evidence="4" id="KW-0804">Transcription</keyword>
<dbReference type="InterPro" id="IPR036390">
    <property type="entry name" value="WH_DNA-bd_sf"/>
</dbReference>
<dbReference type="RefSeq" id="WP_228232064.1">
    <property type="nucleotide sequence ID" value="NZ_JAJGNA010000001.1"/>
</dbReference>
<dbReference type="Proteomes" id="UP001108027">
    <property type="component" value="Unassembled WGS sequence"/>
</dbReference>
<dbReference type="PANTHER" id="PTHR30537">
    <property type="entry name" value="HTH-TYPE TRANSCRIPTIONAL REGULATOR"/>
    <property type="match status" value="1"/>
</dbReference>
<dbReference type="PANTHER" id="PTHR30537:SF5">
    <property type="entry name" value="HTH-TYPE TRANSCRIPTIONAL ACTIVATOR TTDR-RELATED"/>
    <property type="match status" value="1"/>
</dbReference>
<dbReference type="SUPFAM" id="SSF53850">
    <property type="entry name" value="Periplasmic binding protein-like II"/>
    <property type="match status" value="1"/>
</dbReference>
<dbReference type="InterPro" id="IPR036388">
    <property type="entry name" value="WH-like_DNA-bd_sf"/>
</dbReference>
<evidence type="ECO:0000259" key="5">
    <source>
        <dbReference type="PROSITE" id="PS50931"/>
    </source>
</evidence>
<evidence type="ECO:0000256" key="4">
    <source>
        <dbReference type="ARBA" id="ARBA00023163"/>
    </source>
</evidence>
<dbReference type="AlphaFoldDB" id="A0A9Q3YKN8"/>
<comment type="caution">
    <text evidence="6">The sequence shown here is derived from an EMBL/GenBank/DDBJ whole genome shotgun (WGS) entry which is preliminary data.</text>
</comment>
<dbReference type="Gene3D" id="1.10.10.10">
    <property type="entry name" value="Winged helix-like DNA-binding domain superfamily/Winged helix DNA-binding domain"/>
    <property type="match status" value="1"/>
</dbReference>
<gene>
    <name evidence="6" type="ORF">LL252_00060</name>
</gene>
<dbReference type="InterPro" id="IPR005119">
    <property type="entry name" value="LysR_subst-bd"/>
</dbReference>
<proteinExistence type="inferred from homology"/>
<dbReference type="SUPFAM" id="SSF46785">
    <property type="entry name" value="Winged helix' DNA-binding domain"/>
    <property type="match status" value="1"/>
</dbReference>
<evidence type="ECO:0000256" key="2">
    <source>
        <dbReference type="ARBA" id="ARBA00023015"/>
    </source>
</evidence>
<dbReference type="FunFam" id="1.10.10.10:FF:000001">
    <property type="entry name" value="LysR family transcriptional regulator"/>
    <property type="match status" value="1"/>
</dbReference>
<dbReference type="EMBL" id="JAJGNA010000001">
    <property type="protein sequence ID" value="MCC4306947.1"/>
    <property type="molecule type" value="Genomic_DNA"/>
</dbReference>
<keyword evidence="2" id="KW-0805">Transcription regulation</keyword>
<protein>
    <submittedName>
        <fullName evidence="6">LysR family transcriptional regulator</fullName>
    </submittedName>
</protein>
<dbReference type="InterPro" id="IPR000847">
    <property type="entry name" value="LysR_HTH_N"/>
</dbReference>
<evidence type="ECO:0000256" key="3">
    <source>
        <dbReference type="ARBA" id="ARBA00023125"/>
    </source>
</evidence>